<feature type="chain" id="PRO_5005537430" evidence="1">
    <location>
        <begin position="22"/>
        <end position="339"/>
    </location>
</feature>
<dbReference type="GO" id="GO:0008233">
    <property type="term" value="F:peptidase activity"/>
    <property type="evidence" value="ECO:0007669"/>
    <property type="project" value="UniProtKB-KW"/>
</dbReference>
<dbReference type="RefSeq" id="XP_013756057.1">
    <property type="nucleotide sequence ID" value="XM_013900603.1"/>
</dbReference>
<dbReference type="InterPro" id="IPR001107">
    <property type="entry name" value="Band_7"/>
</dbReference>
<keyword evidence="4" id="KW-1185">Reference proteome</keyword>
<dbReference type="Gene3D" id="3.30.479.30">
    <property type="entry name" value="Band 7 domain"/>
    <property type="match status" value="1"/>
</dbReference>
<evidence type="ECO:0000313" key="3">
    <source>
        <dbReference type="EMBL" id="KNC51390.1"/>
    </source>
</evidence>
<keyword evidence="1" id="KW-0732">Signal</keyword>
<gene>
    <name evidence="3" type="ORF">AMSG_07571</name>
</gene>
<dbReference type="SUPFAM" id="SSF117892">
    <property type="entry name" value="Band 7/SPFH domain"/>
    <property type="match status" value="1"/>
</dbReference>
<sequence length="339" mass="35980">MLRLGTMLPLAAAAAPTVASALAPAVGAAASRVMARTFLTRVHTGTVKTKEVFGKYKAVLEPGLHFYIPFVTEISPELSTRVELIDVQSWSKTKDGAFASVDIQHAVRMRANEEDVCAFVYNIDDFKEILTARTMNLIRSTTSQVTLDQLFESEHMLVAEVEETLHPWASKYGVTVESTSVVSITPEAAVRKAMNAVLIADREREATLHAAEAERLELGEGIAAMRQAIMAGYNRSVAEFVAASGVDATEAARIATTVDYLDTLRQMAREGGVIFMPYGPSSDALGGSPPTSAAHAAAPPIDPATLELAISKGVLTANAVTDAKAKTAEAKAAATSQTS</sequence>
<dbReference type="InterPro" id="IPR036013">
    <property type="entry name" value="Band_7/SPFH_dom_sf"/>
</dbReference>
<reference evidence="3 4" key="1">
    <citation type="submission" date="2010-05" db="EMBL/GenBank/DDBJ databases">
        <title>The Genome Sequence of Thecamonas trahens ATCC 50062.</title>
        <authorList>
            <consortium name="The Broad Institute Genome Sequencing Platform"/>
            <person name="Russ C."/>
            <person name="Cuomo C."/>
            <person name="Shea T."/>
            <person name="Young S.K."/>
            <person name="Zeng Q."/>
            <person name="Koehrsen M."/>
            <person name="Haas B."/>
            <person name="Borodovsky M."/>
            <person name="Guigo R."/>
            <person name="Alvarado L."/>
            <person name="Berlin A."/>
            <person name="Bochicchio J."/>
            <person name="Borenstein D."/>
            <person name="Chapman S."/>
            <person name="Chen Z."/>
            <person name="Freedman E."/>
            <person name="Gellesch M."/>
            <person name="Goldberg J."/>
            <person name="Griggs A."/>
            <person name="Gujja S."/>
            <person name="Heilman E."/>
            <person name="Heiman D."/>
            <person name="Hepburn T."/>
            <person name="Howarth C."/>
            <person name="Jen D."/>
            <person name="Larson L."/>
            <person name="Mehta T."/>
            <person name="Park D."/>
            <person name="Pearson M."/>
            <person name="Roberts A."/>
            <person name="Saif S."/>
            <person name="Shenoy N."/>
            <person name="Sisk P."/>
            <person name="Stolte C."/>
            <person name="Sykes S."/>
            <person name="Thomson T."/>
            <person name="Walk T."/>
            <person name="White J."/>
            <person name="Yandava C."/>
            <person name="Burger G."/>
            <person name="Gray M.W."/>
            <person name="Holland P.W.H."/>
            <person name="King N."/>
            <person name="Lang F.B.F."/>
            <person name="Roger A.J."/>
            <person name="Ruiz-Trillo I."/>
            <person name="Lander E."/>
            <person name="Nusbaum C."/>
        </authorList>
    </citation>
    <scope>NUCLEOTIDE SEQUENCE [LARGE SCALE GENOMIC DNA]</scope>
    <source>
        <strain evidence="3 4">ATCC 50062</strain>
    </source>
</reference>
<dbReference type="PANTHER" id="PTHR43327:SF10">
    <property type="entry name" value="STOMATIN-LIKE PROTEIN 2, MITOCHONDRIAL"/>
    <property type="match status" value="1"/>
</dbReference>
<dbReference type="OMA" id="AFYRFSN"/>
<evidence type="ECO:0000313" key="4">
    <source>
        <dbReference type="Proteomes" id="UP000054408"/>
    </source>
</evidence>
<dbReference type="STRING" id="461836.A0A0L0DGR9"/>
<dbReference type="GO" id="GO:0006508">
    <property type="term" value="P:proteolysis"/>
    <property type="evidence" value="ECO:0007669"/>
    <property type="project" value="UniProtKB-KW"/>
</dbReference>
<feature type="domain" description="Band 7" evidence="2">
    <location>
        <begin position="37"/>
        <end position="198"/>
    </location>
</feature>
<dbReference type="GeneID" id="25566462"/>
<dbReference type="Proteomes" id="UP000054408">
    <property type="component" value="Unassembled WGS sequence"/>
</dbReference>
<dbReference type="SMART" id="SM00244">
    <property type="entry name" value="PHB"/>
    <property type="match status" value="1"/>
</dbReference>
<name>A0A0L0DGR9_THETB</name>
<feature type="signal peptide" evidence="1">
    <location>
        <begin position="1"/>
        <end position="21"/>
    </location>
</feature>
<dbReference type="AlphaFoldDB" id="A0A0L0DGR9"/>
<dbReference type="InterPro" id="IPR050710">
    <property type="entry name" value="Band7/mec-2_domain"/>
</dbReference>
<dbReference type="OrthoDB" id="10051712at2759"/>
<evidence type="ECO:0000256" key="1">
    <source>
        <dbReference type="SAM" id="SignalP"/>
    </source>
</evidence>
<protein>
    <submittedName>
        <fullName evidence="3">Membrane protease subunit</fullName>
    </submittedName>
</protein>
<dbReference type="EMBL" id="GL349467">
    <property type="protein sequence ID" value="KNC51390.1"/>
    <property type="molecule type" value="Genomic_DNA"/>
</dbReference>
<organism evidence="3 4">
    <name type="scientific">Thecamonas trahens ATCC 50062</name>
    <dbReference type="NCBI Taxonomy" id="461836"/>
    <lineage>
        <taxon>Eukaryota</taxon>
        <taxon>Apusozoa</taxon>
        <taxon>Apusomonadida</taxon>
        <taxon>Apusomonadidae</taxon>
        <taxon>Thecamonas</taxon>
    </lineage>
</organism>
<keyword evidence="3" id="KW-0378">Hydrolase</keyword>
<dbReference type="eggNOG" id="KOG2620">
    <property type="taxonomic scope" value="Eukaryota"/>
</dbReference>
<keyword evidence="3" id="KW-0645">Protease</keyword>
<accession>A0A0L0DGR9</accession>
<dbReference type="Pfam" id="PF01145">
    <property type="entry name" value="Band_7"/>
    <property type="match status" value="1"/>
</dbReference>
<proteinExistence type="predicted"/>
<dbReference type="PANTHER" id="PTHR43327">
    <property type="entry name" value="STOMATIN-LIKE PROTEIN 2, MITOCHONDRIAL"/>
    <property type="match status" value="1"/>
</dbReference>
<evidence type="ECO:0000259" key="2">
    <source>
        <dbReference type="SMART" id="SM00244"/>
    </source>
</evidence>